<keyword evidence="1" id="KW-0805">Transcription regulation</keyword>
<dbReference type="GO" id="GO:0003677">
    <property type="term" value="F:DNA binding"/>
    <property type="evidence" value="ECO:0007669"/>
    <property type="project" value="UniProtKB-KW"/>
</dbReference>
<keyword evidence="2" id="KW-0238">DNA-binding</keyword>
<dbReference type="PROSITE" id="PS00463">
    <property type="entry name" value="ZN2_CY6_FUNGAL_1"/>
    <property type="match status" value="1"/>
</dbReference>
<evidence type="ECO:0000256" key="4">
    <source>
        <dbReference type="ARBA" id="ARBA00023242"/>
    </source>
</evidence>
<evidence type="ECO:0000313" key="7">
    <source>
        <dbReference type="Proteomes" id="UP000053617"/>
    </source>
</evidence>
<dbReference type="OrthoDB" id="5429770at2759"/>
<dbReference type="CDD" id="cd00067">
    <property type="entry name" value="GAL4"/>
    <property type="match status" value="1"/>
</dbReference>
<reference evidence="6 7" key="1">
    <citation type="submission" date="2015-01" db="EMBL/GenBank/DDBJ databases">
        <title>The Genome Sequence of Rhinocladiella mackenzie CBS 650.93.</title>
        <authorList>
            <consortium name="The Broad Institute Genomics Platform"/>
            <person name="Cuomo C."/>
            <person name="de Hoog S."/>
            <person name="Gorbushina A."/>
            <person name="Stielow B."/>
            <person name="Teixiera M."/>
            <person name="Abouelleil A."/>
            <person name="Chapman S.B."/>
            <person name="Priest M."/>
            <person name="Young S.K."/>
            <person name="Wortman J."/>
            <person name="Nusbaum C."/>
            <person name="Birren B."/>
        </authorList>
    </citation>
    <scope>NUCLEOTIDE SEQUENCE [LARGE SCALE GENOMIC DNA]</scope>
    <source>
        <strain evidence="6 7">CBS 650.93</strain>
    </source>
</reference>
<dbReference type="InterPro" id="IPR053175">
    <property type="entry name" value="DHMBA_Reg_Transcription_Factor"/>
</dbReference>
<dbReference type="HOGENOM" id="CLU_013866_5_2_1"/>
<dbReference type="Pfam" id="PF00172">
    <property type="entry name" value="Zn_clus"/>
    <property type="match status" value="1"/>
</dbReference>
<dbReference type="RefSeq" id="XP_013271784.1">
    <property type="nucleotide sequence ID" value="XM_013416330.1"/>
</dbReference>
<dbReference type="PANTHER" id="PTHR38791">
    <property type="entry name" value="ZN(II)2CYS6 TRANSCRIPTION FACTOR (EUROFUNG)-RELATED-RELATED"/>
    <property type="match status" value="1"/>
</dbReference>
<dbReference type="GO" id="GO:0008270">
    <property type="term" value="F:zinc ion binding"/>
    <property type="evidence" value="ECO:0007669"/>
    <property type="project" value="InterPro"/>
</dbReference>
<dbReference type="EMBL" id="KN847478">
    <property type="protein sequence ID" value="KIX04648.1"/>
    <property type="molecule type" value="Genomic_DNA"/>
</dbReference>
<dbReference type="PROSITE" id="PS50048">
    <property type="entry name" value="ZN2_CY6_FUNGAL_2"/>
    <property type="match status" value="1"/>
</dbReference>
<keyword evidence="3" id="KW-0804">Transcription</keyword>
<evidence type="ECO:0000313" key="6">
    <source>
        <dbReference type="EMBL" id="KIX04648.1"/>
    </source>
</evidence>
<dbReference type="InterPro" id="IPR021858">
    <property type="entry name" value="Fun_TF"/>
</dbReference>
<dbReference type="SMART" id="SM00066">
    <property type="entry name" value="GAL4"/>
    <property type="match status" value="1"/>
</dbReference>
<dbReference type="GO" id="GO:0000981">
    <property type="term" value="F:DNA-binding transcription factor activity, RNA polymerase II-specific"/>
    <property type="evidence" value="ECO:0007669"/>
    <property type="project" value="InterPro"/>
</dbReference>
<keyword evidence="4" id="KW-0539">Nucleus</keyword>
<keyword evidence="7" id="KW-1185">Reference proteome</keyword>
<evidence type="ECO:0000256" key="2">
    <source>
        <dbReference type="ARBA" id="ARBA00023125"/>
    </source>
</evidence>
<sequence>MVYIGKPSRACAHCRRRKLRCDLRKEACGQCVRAGLICTGYRDPDQLRIRDESQSTKQKALIGKSRSVVTSSLVDQHVQVPLSEMARAAFFSHYVSGLAKTYDVLERIGHKSPLDKHLAVSIDAVSLAFFSFQYYSTQASRFAREQYLSALPLVNRAVGTPEVLASDSTLLAVLFLDLFEKIMNNNPRSSDSWMSHVKGAMALLKFRDSKQLKTYIGLRLSVRLFTNMLISCVAADSPVPPALIKLRTDLEPYLDKNDPKWQVSGLVVKYADLRGAIQNGCLSSPDIIARAKRLDNEFSSLLRNLPPSWIYQRIFLPKQSNQALAPYYDVYPDYFTAQTRNVVRIMRILLNDMIRKNNVDIALDVDHSCFNSFQAQFASRIIDAMAKEICSTGPQFSGVGNLPHRIDEFSPIRKLHCYTLLFPYYVAGMYASPEAEVRSWVINQLRFISSNSSIKNASLVADMLESAEQPSPWSVYAMLGSYAFAA</sequence>
<dbReference type="SUPFAM" id="SSF57701">
    <property type="entry name" value="Zn2/Cys6 DNA-binding domain"/>
    <property type="match status" value="1"/>
</dbReference>
<proteinExistence type="predicted"/>
<feature type="domain" description="Zn(2)-C6 fungal-type" evidence="5">
    <location>
        <begin position="10"/>
        <end position="39"/>
    </location>
</feature>
<evidence type="ECO:0000256" key="3">
    <source>
        <dbReference type="ARBA" id="ARBA00023163"/>
    </source>
</evidence>
<name>A0A0D2H2J0_9EURO</name>
<dbReference type="STRING" id="1442369.A0A0D2H2J0"/>
<evidence type="ECO:0000259" key="5">
    <source>
        <dbReference type="PROSITE" id="PS50048"/>
    </source>
</evidence>
<protein>
    <submittedName>
        <fullName evidence="6">Rhinocladiella mackenziei CBS 650.93 unplaced genomic scaffold supercont1.4, whole genome shotgun sequence</fullName>
    </submittedName>
</protein>
<dbReference type="Proteomes" id="UP000053617">
    <property type="component" value="Unassembled WGS sequence"/>
</dbReference>
<dbReference type="VEuPathDB" id="FungiDB:Z518_05518"/>
<dbReference type="Pfam" id="PF11951">
    <property type="entry name" value="Fungal_trans_2"/>
    <property type="match status" value="1"/>
</dbReference>
<organism evidence="6 7">
    <name type="scientific">Rhinocladiella mackenziei CBS 650.93</name>
    <dbReference type="NCBI Taxonomy" id="1442369"/>
    <lineage>
        <taxon>Eukaryota</taxon>
        <taxon>Fungi</taxon>
        <taxon>Dikarya</taxon>
        <taxon>Ascomycota</taxon>
        <taxon>Pezizomycotina</taxon>
        <taxon>Eurotiomycetes</taxon>
        <taxon>Chaetothyriomycetidae</taxon>
        <taxon>Chaetothyriales</taxon>
        <taxon>Herpotrichiellaceae</taxon>
        <taxon>Rhinocladiella</taxon>
    </lineage>
</organism>
<dbReference type="InterPro" id="IPR001138">
    <property type="entry name" value="Zn2Cys6_DnaBD"/>
</dbReference>
<dbReference type="Gene3D" id="4.10.240.10">
    <property type="entry name" value="Zn(2)-C6 fungal-type DNA-binding domain"/>
    <property type="match status" value="1"/>
</dbReference>
<dbReference type="AlphaFoldDB" id="A0A0D2H2J0"/>
<evidence type="ECO:0000256" key="1">
    <source>
        <dbReference type="ARBA" id="ARBA00023015"/>
    </source>
</evidence>
<gene>
    <name evidence="6" type="ORF">Z518_05518</name>
</gene>
<dbReference type="GeneID" id="25293589"/>
<dbReference type="InterPro" id="IPR036864">
    <property type="entry name" value="Zn2-C6_fun-type_DNA-bd_sf"/>
</dbReference>
<dbReference type="PANTHER" id="PTHR38791:SF1">
    <property type="entry name" value="TRANSCRIPTION FACTOR, PUTATIVE-RELATED"/>
    <property type="match status" value="1"/>
</dbReference>
<accession>A0A0D2H2J0</accession>